<dbReference type="AlphaFoldDB" id="H9UM67"/>
<dbReference type="Pfam" id="PF00128">
    <property type="entry name" value="Alpha-amylase"/>
    <property type="match status" value="1"/>
</dbReference>
<dbReference type="InterPro" id="IPR006047">
    <property type="entry name" value="GH13_cat_dom"/>
</dbReference>
<sequence>MKSIELPREWWKDAVVYQIYTRSFLDSNGDGIGDFGGVIAQLDYLQRLGVDVIWLSPFCDSPNDDNGYDISDYRRIHPEFGDLEQFVIMASEAHRRGIKIMMDLVMNHTSDEHPWFVESRSSRDNPKRDWYIWRDPAPGGGKPNNWDSYFGGAAWEWDEQTGQYYLHTFSTKQPDLNWANPAVRQEMHRIAEFWIAHGVNAFRLDAVHHIGKPVGLPDYTDYKHEREFRLYKNLPETHAYLQEMHDQIFAPHNVFTVGETGGTTPGSSRKYVDRDRGELNMIHHFEQLFLPNPGNAADIQRNMQRWFKALSRRGWDAQFFSNHDLPRQVSAFGNDRELRGKSAAAIATVLLTAWGTPFIYQGEEIGMTNFPFAEMDDFRDRHGLSWYQRDLAHGEDPELAWARMLQENRDNSRTPMQWSEARHAGFTAGEPWIPVNPNHVSVNVAAQESDSDSTLSWYRRLIALRRQHRVLRRGSFRILRRTASRDVVCFVRRLSGKPQAAGEVRRVLVLVNWTGSQAEARLPRRIAGASRRRFSCAAVNYRYRDAGRSLSAEGRKTVLRPYEARVYLEEPKKI</sequence>
<dbReference type="SMART" id="SM00642">
    <property type="entry name" value="Aamy"/>
    <property type="match status" value="1"/>
</dbReference>
<dbReference type="FunFam" id="3.90.400.10:FF:000002">
    <property type="entry name" value="Sucrose isomerase"/>
    <property type="match status" value="1"/>
</dbReference>
<organism evidence="5 6">
    <name type="scientific">Spirochaeta africana (strain ATCC 700263 / DSM 8902 / Z-7692)</name>
    <dbReference type="NCBI Taxonomy" id="889378"/>
    <lineage>
        <taxon>Bacteria</taxon>
        <taxon>Pseudomonadati</taxon>
        <taxon>Spirochaetota</taxon>
        <taxon>Spirochaetia</taxon>
        <taxon>Spirochaetales</taxon>
        <taxon>Spirochaetaceae</taxon>
        <taxon>Spirochaeta</taxon>
    </lineage>
</organism>
<protein>
    <submittedName>
        <fullName evidence="5">Glycosidase</fullName>
    </submittedName>
</protein>
<dbReference type="Gene3D" id="3.90.400.10">
    <property type="entry name" value="Oligo-1,6-glucosidase, Domain 2"/>
    <property type="match status" value="1"/>
</dbReference>
<dbReference type="InterPro" id="IPR013780">
    <property type="entry name" value="Glyco_hydro_b"/>
</dbReference>
<dbReference type="GO" id="GO:0004556">
    <property type="term" value="F:alpha-amylase activity"/>
    <property type="evidence" value="ECO:0007669"/>
    <property type="project" value="TreeGrafter"/>
</dbReference>
<evidence type="ECO:0000313" key="5">
    <source>
        <dbReference type="EMBL" id="AFG38610.1"/>
    </source>
</evidence>
<dbReference type="Gene3D" id="3.20.20.80">
    <property type="entry name" value="Glycosidases"/>
    <property type="match status" value="1"/>
</dbReference>
<dbReference type="InterPro" id="IPR045857">
    <property type="entry name" value="O16G_dom_2"/>
</dbReference>
<dbReference type="SUPFAM" id="SSF51445">
    <property type="entry name" value="(Trans)glycosidases"/>
    <property type="match status" value="1"/>
</dbReference>
<dbReference type="Proteomes" id="UP000007383">
    <property type="component" value="Chromosome"/>
</dbReference>
<dbReference type="KEGG" id="sfc:Spiaf_2580"/>
<accession>H9UM67</accession>
<evidence type="ECO:0000313" key="6">
    <source>
        <dbReference type="Proteomes" id="UP000007383"/>
    </source>
</evidence>
<evidence type="ECO:0000259" key="4">
    <source>
        <dbReference type="SMART" id="SM00642"/>
    </source>
</evidence>
<dbReference type="RefSeq" id="WP_014456592.1">
    <property type="nucleotide sequence ID" value="NC_017098.1"/>
</dbReference>
<dbReference type="PANTHER" id="PTHR10357">
    <property type="entry name" value="ALPHA-AMYLASE FAMILY MEMBER"/>
    <property type="match status" value="1"/>
</dbReference>
<dbReference type="CDD" id="cd11333">
    <property type="entry name" value="AmyAc_SI_OligoGlu_DGase"/>
    <property type="match status" value="1"/>
</dbReference>
<gene>
    <name evidence="5" type="ordered locus">Spiaf_2580</name>
</gene>
<keyword evidence="6" id="KW-1185">Reference proteome</keyword>
<dbReference type="InterPro" id="IPR017853">
    <property type="entry name" value="GH"/>
</dbReference>
<feature type="domain" description="Glycosyl hydrolase family 13 catalytic" evidence="4">
    <location>
        <begin position="18"/>
        <end position="413"/>
    </location>
</feature>
<proteinExistence type="inferred from homology"/>
<evidence type="ECO:0000256" key="2">
    <source>
        <dbReference type="ARBA" id="ARBA00022801"/>
    </source>
</evidence>
<reference evidence="6" key="1">
    <citation type="journal article" date="2013" name="Stand. Genomic Sci.">
        <title>Complete genome sequence of the halophilic bacterium Spirochaeta africana type strain (Z-7692(T)) from the alkaline Lake Magadi in the East African Rift.</title>
        <authorList>
            <person name="Liolos K."/>
            <person name="Abt B."/>
            <person name="Scheuner C."/>
            <person name="Teshima H."/>
            <person name="Held B."/>
            <person name="Lapidus A."/>
            <person name="Nolan M."/>
            <person name="Lucas S."/>
            <person name="Deshpande S."/>
            <person name="Cheng J.F."/>
            <person name="Tapia R."/>
            <person name="Goodwin L.A."/>
            <person name="Pitluck S."/>
            <person name="Pagani I."/>
            <person name="Ivanova N."/>
            <person name="Mavromatis K."/>
            <person name="Mikhailova N."/>
            <person name="Huntemann M."/>
            <person name="Pati A."/>
            <person name="Chen A."/>
            <person name="Palaniappan K."/>
            <person name="Land M."/>
            <person name="Rohde M."/>
            <person name="Tindall B.J."/>
            <person name="Detter J.C."/>
            <person name="Goker M."/>
            <person name="Bristow J."/>
            <person name="Eisen J.A."/>
            <person name="Markowitz V."/>
            <person name="Hugenholtz P."/>
            <person name="Woyke T."/>
            <person name="Klenk H.P."/>
            <person name="Kyrpides N.C."/>
        </authorList>
    </citation>
    <scope>NUCLEOTIDE SEQUENCE</scope>
    <source>
        <strain evidence="6">ATCC 700263 / DSM 8902 / Z-7692</strain>
    </source>
</reference>
<dbReference type="PATRIC" id="fig|889378.3.peg.2556"/>
<dbReference type="STRING" id="889378.Spiaf_2580"/>
<keyword evidence="3 5" id="KW-0326">Glycosidase</keyword>
<evidence type="ECO:0000256" key="1">
    <source>
        <dbReference type="ARBA" id="ARBA00008061"/>
    </source>
</evidence>
<dbReference type="FunFam" id="3.20.20.80:FF:000064">
    <property type="entry name" value="Oligo-1,6-glucosidase"/>
    <property type="match status" value="1"/>
</dbReference>
<keyword evidence="2" id="KW-0378">Hydrolase</keyword>
<dbReference type="PANTHER" id="PTHR10357:SF179">
    <property type="entry name" value="NEUTRAL AND BASIC AMINO ACID TRANSPORT PROTEIN RBAT"/>
    <property type="match status" value="1"/>
</dbReference>
<dbReference type="HOGENOM" id="CLU_006462_2_3_12"/>
<dbReference type="GO" id="GO:0009313">
    <property type="term" value="P:oligosaccharide catabolic process"/>
    <property type="evidence" value="ECO:0007669"/>
    <property type="project" value="TreeGrafter"/>
</dbReference>
<comment type="similarity">
    <text evidence="1">Belongs to the glycosyl hydrolase 13 family.</text>
</comment>
<dbReference type="EMBL" id="CP003282">
    <property type="protein sequence ID" value="AFG38610.1"/>
    <property type="molecule type" value="Genomic_DNA"/>
</dbReference>
<evidence type="ECO:0000256" key="3">
    <source>
        <dbReference type="ARBA" id="ARBA00023295"/>
    </source>
</evidence>
<name>H9UM67_SPIAZ</name>
<dbReference type="eggNOG" id="COG0366">
    <property type="taxonomic scope" value="Bacteria"/>
</dbReference>
<dbReference type="Gene3D" id="2.60.40.1180">
    <property type="entry name" value="Golgi alpha-mannosidase II"/>
    <property type="match status" value="1"/>
</dbReference>